<evidence type="ECO:0000313" key="3">
    <source>
        <dbReference type="Proteomes" id="UP000051298"/>
    </source>
</evidence>
<organism evidence="2 3">
    <name type="scientific">Thalassobacter stenotrophicus</name>
    <dbReference type="NCBI Taxonomy" id="266809"/>
    <lineage>
        <taxon>Bacteria</taxon>
        <taxon>Pseudomonadati</taxon>
        <taxon>Pseudomonadota</taxon>
        <taxon>Alphaproteobacteria</taxon>
        <taxon>Rhodobacterales</taxon>
        <taxon>Roseobacteraceae</taxon>
        <taxon>Thalassobacter</taxon>
    </lineage>
</organism>
<feature type="transmembrane region" description="Helical" evidence="1">
    <location>
        <begin position="6"/>
        <end position="31"/>
    </location>
</feature>
<evidence type="ECO:0000256" key="1">
    <source>
        <dbReference type="SAM" id="Phobius"/>
    </source>
</evidence>
<gene>
    <name evidence="2" type="ORF">THS5294_03041</name>
</gene>
<protein>
    <submittedName>
        <fullName evidence="2">Putative membrane protein</fullName>
    </submittedName>
</protein>
<name>A0A0P1F244_9RHOB</name>
<keyword evidence="1" id="KW-0472">Membrane</keyword>
<feature type="transmembrane region" description="Helical" evidence="1">
    <location>
        <begin position="76"/>
        <end position="104"/>
    </location>
</feature>
<sequence length="109" mass="11524">MNYSTPTIWLIIVCLALGTFGLRFVFIGLVGDREMPAWLLRHLRYTAVAVMPGLIAPLVLWPAATGGQSDPARLSAAGAALAVGILTKNVIGAIVSGIVTLYAVQYLLT</sequence>
<dbReference type="AlphaFoldDB" id="A0A0P1F244"/>
<dbReference type="eggNOG" id="COG4392">
    <property type="taxonomic scope" value="Bacteria"/>
</dbReference>
<dbReference type="EMBL" id="CYRX01000033">
    <property type="protein sequence ID" value="CUH61729.1"/>
    <property type="molecule type" value="Genomic_DNA"/>
</dbReference>
<keyword evidence="1" id="KW-1133">Transmembrane helix</keyword>
<proteinExistence type="predicted"/>
<dbReference type="Proteomes" id="UP000051298">
    <property type="component" value="Unassembled WGS sequence"/>
</dbReference>
<feature type="transmembrane region" description="Helical" evidence="1">
    <location>
        <begin position="43"/>
        <end position="64"/>
    </location>
</feature>
<dbReference type="RefSeq" id="WP_058124376.1">
    <property type="nucleotide sequence ID" value="NZ_CYRX01000033.1"/>
</dbReference>
<dbReference type="Pfam" id="PF05437">
    <property type="entry name" value="AzlD"/>
    <property type="match status" value="1"/>
</dbReference>
<accession>A0A0P1F244</accession>
<reference evidence="2 3" key="1">
    <citation type="submission" date="2015-09" db="EMBL/GenBank/DDBJ databases">
        <authorList>
            <consortium name="Swine Surveillance"/>
        </authorList>
    </citation>
    <scope>NUCLEOTIDE SEQUENCE [LARGE SCALE GENOMIC DNA]</scope>
    <source>
        <strain evidence="2 3">CECT 5294</strain>
    </source>
</reference>
<dbReference type="InterPro" id="IPR008407">
    <property type="entry name" value="Brnchd-chn_aa_trnsp_AzlD"/>
</dbReference>
<dbReference type="STRING" id="266809.PM03_00610"/>
<evidence type="ECO:0000313" key="2">
    <source>
        <dbReference type="EMBL" id="CUH61729.1"/>
    </source>
</evidence>
<keyword evidence="1" id="KW-0812">Transmembrane</keyword>